<sequence length="618" mass="69137">MPSQAGRTLIGCAVQKQTELDMGVIMLGYRGSTIDTSPSVGNAPCIYDRSLWQDEVLTEILVLIFTHLVKSNKANPEYGSRSSSHNHDTSLRLSHICQRWRDVVLRMPEMWTQVDLLKPDFAKLCLGRSGHHMKINVHAYVNPEAPPTSSKGVRASVAPCLSDLLEGHFHQVSDVHIDENERTGHHLILALLAAFNRYPTAFSKVLRLHLRYTAFLPDELPGPVRLHPKFQLQSLSHLVLAMIPLQLSSHRPKPSFPNLFRLDIYVPLEWTCLTLLPVLANSPTLKWLRITCDFLNRNNEEQLLTDLQGYVQVKRHLTLPNLNSLALLAPPSSVTSALLNLIDEAAPALDHIYFDGGDVEDLTDFVCAEAAMCRPLMRVARCACALNLMLSTTVDEDCAQSSLIWLCKRTANISGGADECCCMELSAQRYSNRSESPTTVVANFLCSLAYNPVLRTIPTRITHLLLSAQDLLSATSSTYYVTTRSQLTWSAFLEHLTHLIVLCITDVDLSAFPSPPCKLQYALEGLLSNPRFPSTLERLLIRFADIPEAETLTMATLRPAYDTHWVTAAVLQSSGVIKEVALEDVPRRVREDKTWWKWHDNLQVSVARHSEQLVTSAV</sequence>
<dbReference type="Proteomes" id="UP000292702">
    <property type="component" value="Unassembled WGS sequence"/>
</dbReference>
<accession>A0A4R0RJC4</accession>
<comment type="caution">
    <text evidence="1">The sequence shown here is derived from an EMBL/GenBank/DDBJ whole genome shotgun (WGS) entry which is preliminary data.</text>
</comment>
<dbReference type="AlphaFoldDB" id="A0A4R0RJC4"/>
<protein>
    <submittedName>
        <fullName evidence="1">Uncharacterized protein</fullName>
    </submittedName>
</protein>
<dbReference type="Gene3D" id="1.20.1280.50">
    <property type="match status" value="1"/>
</dbReference>
<reference evidence="1 2" key="1">
    <citation type="submission" date="2018-11" db="EMBL/GenBank/DDBJ databases">
        <title>Genome assembly of Steccherinum ochraceum LE-BIN_3174, the white-rot fungus of the Steccherinaceae family (The Residual Polyporoid clade, Polyporales, Basidiomycota).</title>
        <authorList>
            <person name="Fedorova T.V."/>
            <person name="Glazunova O.A."/>
            <person name="Landesman E.O."/>
            <person name="Moiseenko K.V."/>
            <person name="Psurtseva N.V."/>
            <person name="Savinova O.S."/>
            <person name="Shakhova N.V."/>
            <person name="Tyazhelova T.V."/>
            <person name="Vasina D.V."/>
        </authorList>
    </citation>
    <scope>NUCLEOTIDE SEQUENCE [LARGE SCALE GENOMIC DNA]</scope>
    <source>
        <strain evidence="1 2">LE-BIN_3174</strain>
    </source>
</reference>
<evidence type="ECO:0000313" key="2">
    <source>
        <dbReference type="Proteomes" id="UP000292702"/>
    </source>
</evidence>
<dbReference type="EMBL" id="RWJN01000115">
    <property type="protein sequence ID" value="TCD66963.1"/>
    <property type="molecule type" value="Genomic_DNA"/>
</dbReference>
<name>A0A4R0RJC4_9APHY</name>
<dbReference type="OrthoDB" id="2878542at2759"/>
<gene>
    <name evidence="1" type="ORF">EIP91_000692</name>
</gene>
<keyword evidence="2" id="KW-1185">Reference proteome</keyword>
<proteinExistence type="predicted"/>
<evidence type="ECO:0000313" key="1">
    <source>
        <dbReference type="EMBL" id="TCD66963.1"/>
    </source>
</evidence>
<organism evidence="1 2">
    <name type="scientific">Steccherinum ochraceum</name>
    <dbReference type="NCBI Taxonomy" id="92696"/>
    <lineage>
        <taxon>Eukaryota</taxon>
        <taxon>Fungi</taxon>
        <taxon>Dikarya</taxon>
        <taxon>Basidiomycota</taxon>
        <taxon>Agaricomycotina</taxon>
        <taxon>Agaricomycetes</taxon>
        <taxon>Polyporales</taxon>
        <taxon>Steccherinaceae</taxon>
        <taxon>Steccherinum</taxon>
    </lineage>
</organism>